<accession>B9M9K3</accession>
<evidence type="ECO:0000313" key="2">
    <source>
        <dbReference type="Proteomes" id="UP000007721"/>
    </source>
</evidence>
<dbReference type="EMBL" id="CP001390">
    <property type="protein sequence ID" value="ACM20575.1"/>
    <property type="molecule type" value="Genomic_DNA"/>
</dbReference>
<dbReference type="RefSeq" id="WP_012647304.1">
    <property type="nucleotide sequence ID" value="NC_011979.1"/>
</dbReference>
<dbReference type="STRING" id="316067.Geob_2221"/>
<protein>
    <submittedName>
        <fullName evidence="1">Uncharacterized protein</fullName>
    </submittedName>
</protein>
<organism evidence="1 2">
    <name type="scientific">Geotalea daltonii (strain DSM 22248 / JCM 15807 / FRC-32)</name>
    <name type="common">Geobacter daltonii</name>
    <dbReference type="NCBI Taxonomy" id="316067"/>
    <lineage>
        <taxon>Bacteria</taxon>
        <taxon>Pseudomonadati</taxon>
        <taxon>Thermodesulfobacteriota</taxon>
        <taxon>Desulfuromonadia</taxon>
        <taxon>Geobacterales</taxon>
        <taxon>Geobacteraceae</taxon>
        <taxon>Geotalea</taxon>
    </lineage>
</organism>
<dbReference type="Proteomes" id="UP000007721">
    <property type="component" value="Chromosome"/>
</dbReference>
<evidence type="ECO:0000313" key="1">
    <source>
        <dbReference type="EMBL" id="ACM20575.1"/>
    </source>
</evidence>
<dbReference type="eggNOG" id="ENOG5032RHR">
    <property type="taxonomic scope" value="Bacteria"/>
</dbReference>
<sequence>MHDIDRTWNEFGSGETEMGETGFEFDQEIGQEIGQSGETSSPFSELQEMELAAELLSVNNESELNNFLGSLIRKAGSAAGSFISSPTGQALGGILKQAAKKALPVVGSAIGGYFGGSTGANIGGKLASSAGKALGLELEGMSQEDREFEVARHFVRFGGATVKRVLQTSGFSPQAVNRAAVAAAQQYLPGLVGGATVGQSCGRGGRWYRRGNKVILVGL</sequence>
<dbReference type="OrthoDB" id="5517330at2"/>
<name>B9M9K3_GEODF</name>
<proteinExistence type="predicted"/>
<dbReference type="HOGENOM" id="CLU_1259926_0_0_7"/>
<reference evidence="1 2" key="1">
    <citation type="submission" date="2009-01" db="EMBL/GenBank/DDBJ databases">
        <title>Complete sequence of Geobacter sp. FRC-32.</title>
        <authorList>
            <consortium name="US DOE Joint Genome Institute"/>
            <person name="Lucas S."/>
            <person name="Copeland A."/>
            <person name="Lapidus A."/>
            <person name="Glavina del Rio T."/>
            <person name="Dalin E."/>
            <person name="Tice H."/>
            <person name="Bruce D."/>
            <person name="Goodwin L."/>
            <person name="Pitluck S."/>
            <person name="Saunders E."/>
            <person name="Brettin T."/>
            <person name="Detter J.C."/>
            <person name="Han C."/>
            <person name="Larimer F."/>
            <person name="Land M."/>
            <person name="Hauser L."/>
            <person name="Kyrpides N."/>
            <person name="Ovchinnikova G."/>
            <person name="Kostka J."/>
            <person name="Richardson P."/>
        </authorList>
    </citation>
    <scope>NUCLEOTIDE SEQUENCE [LARGE SCALE GENOMIC DNA]</scope>
    <source>
        <strain evidence="2">DSM 22248 / JCM 15807 / FRC-32</strain>
    </source>
</reference>
<dbReference type="KEGG" id="geo:Geob_2221"/>
<dbReference type="AlphaFoldDB" id="B9M9K3"/>
<gene>
    <name evidence="1" type="ordered locus">Geob_2221</name>
</gene>
<keyword evidence="2" id="KW-1185">Reference proteome</keyword>